<keyword evidence="2" id="KW-0645">Protease</keyword>
<organism evidence="5 6">
    <name type="scientific">Carnegiea gigantea</name>
    <dbReference type="NCBI Taxonomy" id="171969"/>
    <lineage>
        <taxon>Eukaryota</taxon>
        <taxon>Viridiplantae</taxon>
        <taxon>Streptophyta</taxon>
        <taxon>Embryophyta</taxon>
        <taxon>Tracheophyta</taxon>
        <taxon>Spermatophyta</taxon>
        <taxon>Magnoliopsida</taxon>
        <taxon>eudicotyledons</taxon>
        <taxon>Gunneridae</taxon>
        <taxon>Pentapetalae</taxon>
        <taxon>Caryophyllales</taxon>
        <taxon>Cactineae</taxon>
        <taxon>Cactaceae</taxon>
        <taxon>Cactoideae</taxon>
        <taxon>Echinocereeae</taxon>
        <taxon>Carnegiea</taxon>
    </lineage>
</organism>
<dbReference type="Gene3D" id="3.40.395.10">
    <property type="entry name" value="Adenoviral Proteinase, Chain A"/>
    <property type="match status" value="1"/>
</dbReference>
<dbReference type="InterPro" id="IPR003653">
    <property type="entry name" value="Peptidase_C48_C"/>
</dbReference>
<dbReference type="OrthoDB" id="1024009at2759"/>
<dbReference type="AlphaFoldDB" id="A0A9Q1QMU6"/>
<dbReference type="InterPro" id="IPR038765">
    <property type="entry name" value="Papain-like_cys_pep_sf"/>
</dbReference>
<dbReference type="GO" id="GO:0006508">
    <property type="term" value="P:proteolysis"/>
    <property type="evidence" value="ECO:0007669"/>
    <property type="project" value="UniProtKB-KW"/>
</dbReference>
<evidence type="ECO:0000256" key="3">
    <source>
        <dbReference type="ARBA" id="ARBA00022801"/>
    </source>
</evidence>
<dbReference type="GO" id="GO:0008234">
    <property type="term" value="F:cysteine-type peptidase activity"/>
    <property type="evidence" value="ECO:0007669"/>
    <property type="project" value="InterPro"/>
</dbReference>
<proteinExistence type="inferred from homology"/>
<accession>A0A9Q1QMU6</accession>
<evidence type="ECO:0000256" key="2">
    <source>
        <dbReference type="ARBA" id="ARBA00022670"/>
    </source>
</evidence>
<keyword evidence="6" id="KW-1185">Reference proteome</keyword>
<reference evidence="5" key="1">
    <citation type="submission" date="2022-04" db="EMBL/GenBank/DDBJ databases">
        <title>Carnegiea gigantea Genome sequencing and assembly v2.</title>
        <authorList>
            <person name="Copetti D."/>
            <person name="Sanderson M.J."/>
            <person name="Burquez A."/>
            <person name="Wojciechowski M.F."/>
        </authorList>
    </citation>
    <scope>NUCLEOTIDE SEQUENCE</scope>
    <source>
        <strain evidence="5">SGP5-SGP5p</strain>
        <tissue evidence="5">Aerial part</tissue>
    </source>
</reference>
<evidence type="ECO:0000313" key="5">
    <source>
        <dbReference type="EMBL" id="KAJ8447331.1"/>
    </source>
</evidence>
<feature type="domain" description="Ubiquitin-like protease family profile" evidence="4">
    <location>
        <begin position="85"/>
        <end position="132"/>
    </location>
</feature>
<sequence>MEVSRGLRRERAGMADDGRRQQAEVIGKILEEVTCTHEEVHVDVTPLPASVVSAASECPTVDDKKVVASLALMRTDLYTDILTWEVIDADCPRQNNGHDCGVFVMIFMDVLALNARAMCFNQDDVRHLRDKCLADVLIDRIRNFPPFPHITLLLTFDTYVVHFS</sequence>
<dbReference type="Proteomes" id="UP001153076">
    <property type="component" value="Unassembled WGS sequence"/>
</dbReference>
<dbReference type="Pfam" id="PF02902">
    <property type="entry name" value="Peptidase_C48"/>
    <property type="match status" value="1"/>
</dbReference>
<keyword evidence="3" id="KW-0378">Hydrolase</keyword>
<comment type="caution">
    <text evidence="5">The sequence shown here is derived from an EMBL/GenBank/DDBJ whole genome shotgun (WGS) entry which is preliminary data.</text>
</comment>
<dbReference type="EMBL" id="JAKOGI010000039">
    <property type="protein sequence ID" value="KAJ8447331.1"/>
    <property type="molecule type" value="Genomic_DNA"/>
</dbReference>
<evidence type="ECO:0000313" key="6">
    <source>
        <dbReference type="Proteomes" id="UP001153076"/>
    </source>
</evidence>
<dbReference type="SUPFAM" id="SSF54001">
    <property type="entry name" value="Cysteine proteinases"/>
    <property type="match status" value="1"/>
</dbReference>
<protein>
    <recommendedName>
        <fullName evidence="4">Ubiquitin-like protease family profile domain-containing protein</fullName>
    </recommendedName>
</protein>
<evidence type="ECO:0000259" key="4">
    <source>
        <dbReference type="Pfam" id="PF02902"/>
    </source>
</evidence>
<name>A0A9Q1QMU6_9CARY</name>
<comment type="similarity">
    <text evidence="1">Belongs to the peptidase C48 family.</text>
</comment>
<gene>
    <name evidence="5" type="ORF">Cgig2_013108</name>
</gene>
<evidence type="ECO:0000256" key="1">
    <source>
        <dbReference type="ARBA" id="ARBA00005234"/>
    </source>
</evidence>